<dbReference type="PaxDb" id="3880-AES68121"/>
<organism evidence="1 3">
    <name type="scientific">Medicago truncatula</name>
    <name type="common">Barrel medic</name>
    <name type="synonym">Medicago tribuloides</name>
    <dbReference type="NCBI Taxonomy" id="3880"/>
    <lineage>
        <taxon>Eukaryota</taxon>
        <taxon>Viridiplantae</taxon>
        <taxon>Streptophyta</taxon>
        <taxon>Embryophyta</taxon>
        <taxon>Tracheophyta</taxon>
        <taxon>Spermatophyta</taxon>
        <taxon>Magnoliopsida</taxon>
        <taxon>eudicotyledons</taxon>
        <taxon>Gunneridae</taxon>
        <taxon>Pentapetalae</taxon>
        <taxon>rosids</taxon>
        <taxon>fabids</taxon>
        <taxon>Fabales</taxon>
        <taxon>Fabaceae</taxon>
        <taxon>Papilionoideae</taxon>
        <taxon>50 kb inversion clade</taxon>
        <taxon>NPAAA clade</taxon>
        <taxon>Hologalegina</taxon>
        <taxon>IRL clade</taxon>
        <taxon>Trifolieae</taxon>
        <taxon>Medicago</taxon>
    </lineage>
</organism>
<gene>
    <name evidence="1" type="ordered locus">MTR_2g103480</name>
</gene>
<evidence type="ECO:0000313" key="3">
    <source>
        <dbReference type="Proteomes" id="UP000002051"/>
    </source>
</evidence>
<dbReference type="EMBL" id="CM001218">
    <property type="protein sequence ID" value="AES68121.1"/>
    <property type="molecule type" value="Genomic_DNA"/>
</dbReference>
<keyword evidence="1" id="KW-0472">Membrane</keyword>
<reference evidence="1 3" key="2">
    <citation type="journal article" date="2014" name="BMC Genomics">
        <title>An improved genome release (version Mt4.0) for the model legume Medicago truncatula.</title>
        <authorList>
            <person name="Tang H."/>
            <person name="Krishnakumar V."/>
            <person name="Bidwell S."/>
            <person name="Rosen B."/>
            <person name="Chan A."/>
            <person name="Zhou S."/>
            <person name="Gentzbittel L."/>
            <person name="Childs K.L."/>
            <person name="Yandell M."/>
            <person name="Gundlach H."/>
            <person name="Mayer K.F."/>
            <person name="Schwartz D.C."/>
            <person name="Town C.D."/>
        </authorList>
    </citation>
    <scope>GENOME REANNOTATION</scope>
    <source>
        <strain evidence="2 3">cv. Jemalong A17</strain>
    </source>
</reference>
<reference evidence="1 3" key="1">
    <citation type="journal article" date="2011" name="Nature">
        <title>The Medicago genome provides insight into the evolution of rhizobial symbioses.</title>
        <authorList>
            <person name="Young N.D."/>
            <person name="Debelle F."/>
            <person name="Oldroyd G.E."/>
            <person name="Geurts R."/>
            <person name="Cannon S.B."/>
            <person name="Udvardi M.K."/>
            <person name="Benedito V.A."/>
            <person name="Mayer K.F."/>
            <person name="Gouzy J."/>
            <person name="Schoof H."/>
            <person name="Van de Peer Y."/>
            <person name="Proost S."/>
            <person name="Cook D.R."/>
            <person name="Meyers B.C."/>
            <person name="Spannagl M."/>
            <person name="Cheung F."/>
            <person name="De Mita S."/>
            <person name="Krishnakumar V."/>
            <person name="Gundlach H."/>
            <person name="Zhou S."/>
            <person name="Mudge J."/>
            <person name="Bharti A.K."/>
            <person name="Murray J.D."/>
            <person name="Naoumkina M.A."/>
            <person name="Rosen B."/>
            <person name="Silverstein K.A."/>
            <person name="Tang H."/>
            <person name="Rombauts S."/>
            <person name="Zhao P.X."/>
            <person name="Zhou P."/>
            <person name="Barbe V."/>
            <person name="Bardou P."/>
            <person name="Bechner M."/>
            <person name="Bellec A."/>
            <person name="Berger A."/>
            <person name="Berges H."/>
            <person name="Bidwell S."/>
            <person name="Bisseling T."/>
            <person name="Choisne N."/>
            <person name="Couloux A."/>
            <person name="Denny R."/>
            <person name="Deshpande S."/>
            <person name="Dai X."/>
            <person name="Doyle J.J."/>
            <person name="Dudez A.M."/>
            <person name="Farmer A.D."/>
            <person name="Fouteau S."/>
            <person name="Franken C."/>
            <person name="Gibelin C."/>
            <person name="Gish J."/>
            <person name="Goldstein S."/>
            <person name="Gonzalez A.J."/>
            <person name="Green P.J."/>
            <person name="Hallab A."/>
            <person name="Hartog M."/>
            <person name="Hua A."/>
            <person name="Humphray S.J."/>
            <person name="Jeong D.H."/>
            <person name="Jing Y."/>
            <person name="Jocker A."/>
            <person name="Kenton S.M."/>
            <person name="Kim D.J."/>
            <person name="Klee K."/>
            <person name="Lai H."/>
            <person name="Lang C."/>
            <person name="Lin S."/>
            <person name="Macmil S.L."/>
            <person name="Magdelenat G."/>
            <person name="Matthews L."/>
            <person name="McCorrison J."/>
            <person name="Monaghan E.L."/>
            <person name="Mun J.H."/>
            <person name="Najar F.Z."/>
            <person name="Nicholson C."/>
            <person name="Noirot C."/>
            <person name="O'Bleness M."/>
            <person name="Paule C.R."/>
            <person name="Poulain J."/>
            <person name="Prion F."/>
            <person name="Qin B."/>
            <person name="Qu C."/>
            <person name="Retzel E.F."/>
            <person name="Riddle C."/>
            <person name="Sallet E."/>
            <person name="Samain S."/>
            <person name="Samson N."/>
            <person name="Sanders I."/>
            <person name="Saurat O."/>
            <person name="Scarpelli C."/>
            <person name="Schiex T."/>
            <person name="Segurens B."/>
            <person name="Severin A.J."/>
            <person name="Sherrier D.J."/>
            <person name="Shi R."/>
            <person name="Sims S."/>
            <person name="Singer S.R."/>
            <person name="Sinharoy S."/>
            <person name="Sterck L."/>
            <person name="Viollet A."/>
            <person name="Wang B.B."/>
            <person name="Wang K."/>
            <person name="Wang M."/>
            <person name="Wang X."/>
            <person name="Warfsmann J."/>
            <person name="Weissenbach J."/>
            <person name="White D.D."/>
            <person name="White J.D."/>
            <person name="Wiley G.B."/>
            <person name="Wincker P."/>
            <person name="Xing Y."/>
            <person name="Yang L."/>
            <person name="Yao Z."/>
            <person name="Ying F."/>
            <person name="Zhai J."/>
            <person name="Zhou L."/>
            <person name="Zuber A."/>
            <person name="Denarie J."/>
            <person name="Dixon R.A."/>
            <person name="May G.D."/>
            <person name="Schwartz D.C."/>
            <person name="Rogers J."/>
            <person name="Quetier F."/>
            <person name="Town C.D."/>
            <person name="Roe B.A."/>
        </authorList>
    </citation>
    <scope>NUCLEOTIDE SEQUENCE [LARGE SCALE GENOMIC DNA]</scope>
    <source>
        <strain evidence="1">A17</strain>
        <strain evidence="2 3">cv. Jemalong A17</strain>
    </source>
</reference>
<dbReference type="EnsemblPlants" id="AES68121">
    <property type="protein sequence ID" value="AES68121"/>
    <property type="gene ID" value="MTR_2g103480"/>
</dbReference>
<keyword evidence="1" id="KW-0812">Transmembrane</keyword>
<evidence type="ECO:0000313" key="1">
    <source>
        <dbReference type="EMBL" id="AES68121.1"/>
    </source>
</evidence>
<evidence type="ECO:0000313" key="2">
    <source>
        <dbReference type="EnsemblPlants" id="AES68121"/>
    </source>
</evidence>
<reference evidence="2" key="3">
    <citation type="submission" date="2015-04" db="UniProtKB">
        <authorList>
            <consortium name="EnsemblPlants"/>
        </authorList>
    </citation>
    <scope>IDENTIFICATION</scope>
    <source>
        <strain evidence="2">cv. Jemalong A17</strain>
    </source>
</reference>
<accession>G7IUU2</accession>
<proteinExistence type="predicted"/>
<dbReference type="Proteomes" id="UP000002051">
    <property type="component" value="Chromosome 2"/>
</dbReference>
<dbReference type="HOGENOM" id="CLU_2501308_0_0_1"/>
<sequence length="86" mass="9710">MKDNEWCGEDDRLSRPYGFYELRRKKYYSNSFVILFSGVNMSSTPAMSFSAAASLTASASGSAKIRLSSGPCRHQHKKHHSFLLEM</sequence>
<protein>
    <submittedName>
        <fullName evidence="1">Transmembrane protein, putative</fullName>
    </submittedName>
</protein>
<keyword evidence="3" id="KW-1185">Reference proteome</keyword>
<dbReference type="AlphaFoldDB" id="G7IUU2"/>
<name>G7IUU2_MEDTR</name>